<evidence type="ECO:0000256" key="4">
    <source>
        <dbReference type="SAM" id="MobiDB-lite"/>
    </source>
</evidence>
<dbReference type="Gene3D" id="2.60.120.330">
    <property type="entry name" value="B-lactam Antibiotic, Isopenicillin N Synthase, Chain"/>
    <property type="match status" value="1"/>
</dbReference>
<dbReference type="GO" id="GO:0016491">
    <property type="term" value="F:oxidoreductase activity"/>
    <property type="evidence" value="ECO:0007669"/>
    <property type="project" value="UniProtKB-KW"/>
</dbReference>
<dbReference type="GO" id="GO:0046872">
    <property type="term" value="F:metal ion binding"/>
    <property type="evidence" value="ECO:0007669"/>
    <property type="project" value="UniProtKB-KW"/>
</dbReference>
<keyword evidence="1" id="KW-0479">Metal-binding</keyword>
<dbReference type="AlphaFoldDB" id="A0A921QKD2"/>
<evidence type="ECO:0000256" key="3">
    <source>
        <dbReference type="ARBA" id="ARBA00023004"/>
    </source>
</evidence>
<sequence length="314" mass="34485">MQHKTKADSAKLRKSMEIPKIDLRGLEPGGPGWEEARAAVTASMVAHGCVVVAHDALGPELRRALFCRAMPEVFALPLEAKQRNDSRWGPFNGYISGVPGMAMAESIRVAEAADAGSVRDFASLLWPQQGNQQEFCDTIVSFCQEHAEGGADGGEDDAGGPRRPGREERRRPPRVAHPRRAAVALRRAPGQGDRRVHERAPRRHHGHGDRAARGGRPRAAGQGRGLDRRPSRARHSHLRCRRAVQGRHEWAGAGVPPPRQDAEQPRALLGAVRLPVQGQRHGARDGRARRRRRAASAVRAREVRVLQRANPAIR</sequence>
<gene>
    <name evidence="6" type="ORF">BDA96_07G136100</name>
</gene>
<feature type="region of interest" description="Disordered" evidence="4">
    <location>
        <begin position="276"/>
        <end position="296"/>
    </location>
</feature>
<evidence type="ECO:0000313" key="6">
    <source>
        <dbReference type="EMBL" id="KAG0523594.1"/>
    </source>
</evidence>
<dbReference type="Proteomes" id="UP000807115">
    <property type="component" value="Chromosome 7"/>
</dbReference>
<keyword evidence="3" id="KW-0408">Iron</keyword>
<feature type="compositionally biased region" description="Basic residues" evidence="4">
    <location>
        <begin position="171"/>
        <end position="180"/>
    </location>
</feature>
<dbReference type="InterPro" id="IPR027443">
    <property type="entry name" value="IPNS-like_sf"/>
</dbReference>
<dbReference type="EMBL" id="CM027686">
    <property type="protein sequence ID" value="KAG0523594.1"/>
    <property type="molecule type" value="Genomic_DNA"/>
</dbReference>
<evidence type="ECO:0000256" key="2">
    <source>
        <dbReference type="ARBA" id="ARBA00023002"/>
    </source>
</evidence>
<reference evidence="6" key="2">
    <citation type="submission" date="2020-10" db="EMBL/GenBank/DDBJ databases">
        <authorList>
            <person name="Cooper E.A."/>
            <person name="Brenton Z.W."/>
            <person name="Flinn B.S."/>
            <person name="Jenkins J."/>
            <person name="Shu S."/>
            <person name="Flowers D."/>
            <person name="Luo F."/>
            <person name="Wang Y."/>
            <person name="Xia P."/>
            <person name="Barry K."/>
            <person name="Daum C."/>
            <person name="Lipzen A."/>
            <person name="Yoshinaga Y."/>
            <person name="Schmutz J."/>
            <person name="Saski C."/>
            <person name="Vermerris W."/>
            <person name="Kresovich S."/>
        </authorList>
    </citation>
    <scope>NUCLEOTIDE SEQUENCE</scope>
</reference>
<feature type="compositionally biased region" description="Low complexity" evidence="4">
    <location>
        <begin position="181"/>
        <end position="190"/>
    </location>
</feature>
<evidence type="ECO:0000259" key="5">
    <source>
        <dbReference type="Pfam" id="PF14226"/>
    </source>
</evidence>
<feature type="domain" description="Non-haem dioxygenase N-terminal" evidence="5">
    <location>
        <begin position="18"/>
        <end position="96"/>
    </location>
</feature>
<evidence type="ECO:0000313" key="7">
    <source>
        <dbReference type="Proteomes" id="UP000807115"/>
    </source>
</evidence>
<name>A0A921QKD2_SORBI</name>
<proteinExistence type="predicted"/>
<accession>A0A921QKD2</accession>
<organism evidence="6 7">
    <name type="scientific">Sorghum bicolor</name>
    <name type="common">Sorghum</name>
    <name type="synonym">Sorghum vulgare</name>
    <dbReference type="NCBI Taxonomy" id="4558"/>
    <lineage>
        <taxon>Eukaryota</taxon>
        <taxon>Viridiplantae</taxon>
        <taxon>Streptophyta</taxon>
        <taxon>Embryophyta</taxon>
        <taxon>Tracheophyta</taxon>
        <taxon>Spermatophyta</taxon>
        <taxon>Magnoliopsida</taxon>
        <taxon>Liliopsida</taxon>
        <taxon>Poales</taxon>
        <taxon>Poaceae</taxon>
        <taxon>PACMAD clade</taxon>
        <taxon>Panicoideae</taxon>
        <taxon>Andropogonodae</taxon>
        <taxon>Andropogoneae</taxon>
        <taxon>Sorghinae</taxon>
        <taxon>Sorghum</taxon>
    </lineage>
</organism>
<dbReference type="InterPro" id="IPR026992">
    <property type="entry name" value="DIOX_N"/>
</dbReference>
<comment type="caution">
    <text evidence="6">The sequence shown here is derived from an EMBL/GenBank/DDBJ whole genome shotgun (WGS) entry which is preliminary data.</text>
</comment>
<dbReference type="SUPFAM" id="SSF51197">
    <property type="entry name" value="Clavaminate synthase-like"/>
    <property type="match status" value="1"/>
</dbReference>
<reference evidence="6" key="1">
    <citation type="journal article" date="2019" name="BMC Genomics">
        <title>A new reference genome for Sorghum bicolor reveals high levels of sequence similarity between sweet and grain genotypes: implications for the genetics of sugar metabolism.</title>
        <authorList>
            <person name="Cooper E.A."/>
            <person name="Brenton Z.W."/>
            <person name="Flinn B.S."/>
            <person name="Jenkins J."/>
            <person name="Shu S."/>
            <person name="Flowers D."/>
            <person name="Luo F."/>
            <person name="Wang Y."/>
            <person name="Xia P."/>
            <person name="Barry K."/>
            <person name="Daum C."/>
            <person name="Lipzen A."/>
            <person name="Yoshinaga Y."/>
            <person name="Schmutz J."/>
            <person name="Saski C."/>
            <person name="Vermerris W."/>
            <person name="Kresovich S."/>
        </authorList>
    </citation>
    <scope>NUCLEOTIDE SEQUENCE</scope>
</reference>
<dbReference type="Pfam" id="PF14226">
    <property type="entry name" value="DIOX_N"/>
    <property type="match status" value="1"/>
</dbReference>
<feature type="compositionally biased region" description="Basic residues" evidence="4">
    <location>
        <begin position="231"/>
        <end position="245"/>
    </location>
</feature>
<feature type="region of interest" description="Disordered" evidence="4">
    <location>
        <begin position="147"/>
        <end position="261"/>
    </location>
</feature>
<evidence type="ECO:0000256" key="1">
    <source>
        <dbReference type="ARBA" id="ARBA00022723"/>
    </source>
</evidence>
<protein>
    <recommendedName>
        <fullName evidence="5">Non-haem dioxygenase N-terminal domain-containing protein</fullName>
    </recommendedName>
</protein>
<keyword evidence="2" id="KW-0560">Oxidoreductase</keyword>